<feature type="coiled-coil region" evidence="1">
    <location>
        <begin position="49"/>
        <end position="86"/>
    </location>
</feature>
<evidence type="ECO:0000256" key="1">
    <source>
        <dbReference type="SAM" id="Coils"/>
    </source>
</evidence>
<proteinExistence type="predicted"/>
<dbReference type="InParanoid" id="D7TUW0"/>
<dbReference type="PaxDb" id="29760-VIT_14s0030g00780.t01"/>
<feature type="transmembrane region" description="Helical" evidence="2">
    <location>
        <begin position="114"/>
        <end position="137"/>
    </location>
</feature>
<evidence type="ECO:0000313" key="4">
    <source>
        <dbReference type="EMBL" id="CBI34285.3"/>
    </source>
</evidence>
<protein>
    <recommendedName>
        <fullName evidence="3">PH domain-containing protein</fullName>
    </recommendedName>
</protein>
<name>D7TUW0_VITVI</name>
<evidence type="ECO:0000313" key="5">
    <source>
        <dbReference type="Proteomes" id="UP000009183"/>
    </source>
</evidence>
<dbReference type="HOGENOM" id="CLU_1743837_0_0_1"/>
<dbReference type="InterPro" id="IPR001849">
    <property type="entry name" value="PH_domain"/>
</dbReference>
<dbReference type="PROSITE" id="PS50003">
    <property type="entry name" value="PH_DOMAIN"/>
    <property type="match status" value="1"/>
</dbReference>
<keyword evidence="2" id="KW-0472">Membrane</keyword>
<sequence>MVVNKKLTDRSDISIKAENTDQFANKWIAALKVAAQTHGGRNEEIVALRMEAESARDEAISTLEQLHEAESEIKALRTMNQRMMLTQEEMEVVVLKRCWLARYWSLCVQYGKVILFYLFFNIFSGAFFFFSFIARLFHMTYKLVSSFSCL</sequence>
<keyword evidence="2" id="KW-0812">Transmembrane</keyword>
<dbReference type="PANTHER" id="PTHR31762">
    <property type="entry name" value="FAS-BINDING FACTOR-LIKE PROTEIN"/>
    <property type="match status" value="1"/>
</dbReference>
<dbReference type="Proteomes" id="UP000009183">
    <property type="component" value="Chromosome 14"/>
</dbReference>
<gene>
    <name evidence="4" type="ordered locus">VIT_14s0030g00780</name>
</gene>
<dbReference type="GO" id="GO:0000911">
    <property type="term" value="P:cytokinesis by cell plate formation"/>
    <property type="evidence" value="ECO:0007669"/>
    <property type="project" value="InterPro"/>
</dbReference>
<accession>D7TUW0</accession>
<feature type="domain" description="PH" evidence="3">
    <location>
        <begin position="1"/>
        <end position="36"/>
    </location>
</feature>
<keyword evidence="1" id="KW-0175">Coiled coil</keyword>
<dbReference type="OrthoDB" id="2014962at2759"/>
<evidence type="ECO:0000256" key="2">
    <source>
        <dbReference type="SAM" id="Phobius"/>
    </source>
</evidence>
<reference evidence="5" key="1">
    <citation type="journal article" date="2007" name="Nature">
        <title>The grapevine genome sequence suggests ancestral hexaploidization in major angiosperm phyla.</title>
        <authorList>
            <consortium name="The French-Italian Public Consortium for Grapevine Genome Characterization."/>
            <person name="Jaillon O."/>
            <person name="Aury J.-M."/>
            <person name="Noel B."/>
            <person name="Policriti A."/>
            <person name="Clepet C."/>
            <person name="Casagrande A."/>
            <person name="Choisne N."/>
            <person name="Aubourg S."/>
            <person name="Vitulo N."/>
            <person name="Jubin C."/>
            <person name="Vezzi A."/>
            <person name="Legeai F."/>
            <person name="Hugueney P."/>
            <person name="Dasilva C."/>
            <person name="Horner D."/>
            <person name="Mica E."/>
            <person name="Jublot D."/>
            <person name="Poulain J."/>
            <person name="Bruyere C."/>
            <person name="Billault A."/>
            <person name="Segurens B."/>
            <person name="Gouyvenoux M."/>
            <person name="Ugarte E."/>
            <person name="Cattonaro F."/>
            <person name="Anthouard V."/>
            <person name="Vico V."/>
            <person name="Del Fabbro C."/>
            <person name="Alaux M."/>
            <person name="Di Gaspero G."/>
            <person name="Dumas V."/>
            <person name="Felice N."/>
            <person name="Paillard S."/>
            <person name="Juman I."/>
            <person name="Moroldo M."/>
            <person name="Scalabrin S."/>
            <person name="Canaguier A."/>
            <person name="Le Clainche I."/>
            <person name="Malacrida G."/>
            <person name="Durand E."/>
            <person name="Pesole G."/>
            <person name="Laucou V."/>
            <person name="Chatelet P."/>
            <person name="Merdinoglu D."/>
            <person name="Delledonne M."/>
            <person name="Pezzotti M."/>
            <person name="Lecharny A."/>
            <person name="Scarpelli C."/>
            <person name="Artiguenave F."/>
            <person name="Pe M.E."/>
            <person name="Valle G."/>
            <person name="Morgante M."/>
            <person name="Caboche M."/>
            <person name="Adam-Blondon A.-F."/>
            <person name="Weissenbach J."/>
            <person name="Quetier F."/>
            <person name="Wincker P."/>
        </authorList>
    </citation>
    <scope>NUCLEOTIDE SEQUENCE [LARGE SCALE GENOMIC DNA]</scope>
    <source>
        <strain evidence="5">cv. Pinot noir / PN40024</strain>
    </source>
</reference>
<dbReference type="PANTHER" id="PTHR31762:SF10">
    <property type="entry name" value="FAS-BINDING FACTOR-LIKE PROTEIN"/>
    <property type="match status" value="1"/>
</dbReference>
<dbReference type="AlphaFoldDB" id="D7TUW0"/>
<organism evidence="4 5">
    <name type="scientific">Vitis vinifera</name>
    <name type="common">Grape</name>
    <dbReference type="NCBI Taxonomy" id="29760"/>
    <lineage>
        <taxon>Eukaryota</taxon>
        <taxon>Viridiplantae</taxon>
        <taxon>Streptophyta</taxon>
        <taxon>Embryophyta</taxon>
        <taxon>Tracheophyta</taxon>
        <taxon>Spermatophyta</taxon>
        <taxon>Magnoliopsida</taxon>
        <taxon>eudicotyledons</taxon>
        <taxon>Gunneridae</taxon>
        <taxon>Pentapetalae</taxon>
        <taxon>rosids</taxon>
        <taxon>Vitales</taxon>
        <taxon>Vitaceae</taxon>
        <taxon>Viteae</taxon>
        <taxon>Vitis</taxon>
    </lineage>
</organism>
<keyword evidence="5" id="KW-1185">Reference proteome</keyword>
<dbReference type="EMBL" id="FN596249">
    <property type="protein sequence ID" value="CBI34285.3"/>
    <property type="molecule type" value="Genomic_DNA"/>
</dbReference>
<dbReference type="InterPro" id="IPR040321">
    <property type="entry name" value="SCD2-like"/>
</dbReference>
<evidence type="ECO:0000259" key="3">
    <source>
        <dbReference type="PROSITE" id="PS50003"/>
    </source>
</evidence>
<keyword evidence="2" id="KW-1133">Transmembrane helix</keyword>